<accession>A0A845M5N5</accession>
<feature type="binding site" description="via carbamate group" evidence="4">
    <location>
        <position position="147"/>
    </location>
    <ligand>
        <name>Zn(2+)</name>
        <dbReference type="ChEBI" id="CHEBI:29105"/>
        <label>1</label>
    </ligand>
</feature>
<feature type="binding site" description="via carbamate group" evidence="4">
    <location>
        <position position="147"/>
    </location>
    <ligand>
        <name>Zn(2+)</name>
        <dbReference type="ChEBI" id="CHEBI:29105"/>
        <label>2</label>
    </ligand>
</feature>
<dbReference type="AlphaFoldDB" id="A0A845M5N5"/>
<feature type="binding site" evidence="4">
    <location>
        <position position="265"/>
    </location>
    <ligand>
        <name>Zn(2+)</name>
        <dbReference type="ChEBI" id="CHEBI:29105"/>
        <label>1</label>
    </ligand>
</feature>
<gene>
    <name evidence="6" type="ORF">GQE99_15075</name>
</gene>
<dbReference type="PIRSF" id="PIRSF016839">
    <property type="entry name" value="PhP"/>
    <property type="match status" value="1"/>
</dbReference>
<dbReference type="GO" id="GO:0008270">
    <property type="term" value="F:zinc ion binding"/>
    <property type="evidence" value="ECO:0007669"/>
    <property type="project" value="InterPro"/>
</dbReference>
<comment type="cofactor">
    <cofactor evidence="4">
        <name>a divalent metal cation</name>
        <dbReference type="ChEBI" id="CHEBI:60240"/>
    </cofactor>
    <text evidence="4">Binds 2 divalent metal cations per subunit.</text>
</comment>
<dbReference type="EMBL" id="WTUX01000019">
    <property type="protein sequence ID" value="MZR14339.1"/>
    <property type="molecule type" value="Genomic_DNA"/>
</dbReference>
<evidence type="ECO:0000313" key="7">
    <source>
        <dbReference type="Proteomes" id="UP000467322"/>
    </source>
</evidence>
<sequence length="325" mass="36053">MAFARTVNGDIDVTELGTVYCHDHIYCVPALWKEKGQTDFLLDSPEASKAELDLFKGAGGTTIYDATAIDYGRDVGVVKRIANQAGVTVIATAGFNKSIMWSATIPGRDITFQHWIDSMSRNDIRAHVTREVEEGMDGTDIRGGVVKFGTGYNTMNESEIKIMRGVLDAHKETGAPIHSHTELGTMPLEQLDIVHDEGVDPRHLTIAHLDRNPDPWTHRKVAQSGAFLSFDGITRAKYHSEDVRTRCILDLVRWGHEDQIMIGGDIARRTMFANYGEGGLGMGFILDKWRPRFIEEAGEAGFDGDALLHKFFVVNPQSAFAFRKG</sequence>
<dbReference type="PANTHER" id="PTHR10819">
    <property type="entry name" value="PHOSPHOTRIESTERASE-RELATED"/>
    <property type="match status" value="1"/>
</dbReference>
<dbReference type="GO" id="GO:0016787">
    <property type="term" value="F:hydrolase activity"/>
    <property type="evidence" value="ECO:0007669"/>
    <property type="project" value="UniProtKB-KW"/>
</dbReference>
<feature type="binding site" evidence="4">
    <location>
        <position position="24"/>
    </location>
    <ligand>
        <name>Zn(2+)</name>
        <dbReference type="ChEBI" id="CHEBI:29105"/>
        <label>1</label>
    </ligand>
</feature>
<dbReference type="PROSITE" id="PS51347">
    <property type="entry name" value="PHOSPHOTRIESTERASE_2"/>
    <property type="match status" value="1"/>
</dbReference>
<dbReference type="Proteomes" id="UP000467322">
    <property type="component" value="Unassembled WGS sequence"/>
</dbReference>
<evidence type="ECO:0000256" key="5">
    <source>
        <dbReference type="PROSITE-ProRule" id="PRU00679"/>
    </source>
</evidence>
<feature type="binding site" evidence="4">
    <location>
        <position position="180"/>
    </location>
    <ligand>
        <name>Zn(2+)</name>
        <dbReference type="ChEBI" id="CHEBI:29105"/>
        <label>2</label>
    </ligand>
</feature>
<keyword evidence="2" id="KW-0378">Hydrolase</keyword>
<evidence type="ECO:0000256" key="3">
    <source>
        <dbReference type="PIRSR" id="PIRSR601559-50"/>
    </source>
</evidence>
<dbReference type="SUPFAM" id="SSF51556">
    <property type="entry name" value="Metallo-dependent hydrolases"/>
    <property type="match status" value="1"/>
</dbReference>
<proteinExistence type="inferred from homology"/>
<dbReference type="Gene3D" id="3.20.20.140">
    <property type="entry name" value="Metal-dependent hydrolases"/>
    <property type="match status" value="1"/>
</dbReference>
<name>A0A845M5N5_9RHOB</name>
<dbReference type="InterPro" id="IPR001559">
    <property type="entry name" value="Phosphotriesterase"/>
</dbReference>
<evidence type="ECO:0000313" key="6">
    <source>
        <dbReference type="EMBL" id="MZR14339.1"/>
    </source>
</evidence>
<keyword evidence="1 4" id="KW-0479">Metal-binding</keyword>
<dbReference type="RefSeq" id="WP_161352468.1">
    <property type="nucleotide sequence ID" value="NZ_WTUX01000019.1"/>
</dbReference>
<dbReference type="InterPro" id="IPR032466">
    <property type="entry name" value="Metal_Hydrolase"/>
</dbReference>
<comment type="caution">
    <text evidence="6">The sequence shown here is derived from an EMBL/GenBank/DDBJ whole genome shotgun (WGS) entry which is preliminary data.</text>
</comment>
<keyword evidence="7" id="KW-1185">Reference proteome</keyword>
<protein>
    <submittedName>
        <fullName evidence="6">Phosphotriesterase</fullName>
    </submittedName>
</protein>
<feature type="modified residue" description="N6-carboxylysine" evidence="3 5">
    <location>
        <position position="147"/>
    </location>
</feature>
<reference evidence="6 7" key="1">
    <citation type="submission" date="2019-12" db="EMBL/GenBank/DDBJ databases">
        <title>Maritimibacter sp. nov. sp. isolated from sea sand.</title>
        <authorList>
            <person name="Kim J."/>
            <person name="Jeong S.E."/>
            <person name="Jung H.S."/>
            <person name="Jeon C.O."/>
        </authorList>
    </citation>
    <scope>NUCLEOTIDE SEQUENCE [LARGE SCALE GENOMIC DNA]</scope>
    <source>
        <strain evidence="6 7">DP07</strain>
    </source>
</reference>
<evidence type="ECO:0000256" key="1">
    <source>
        <dbReference type="ARBA" id="ARBA00022723"/>
    </source>
</evidence>
<dbReference type="PANTHER" id="PTHR10819:SF3">
    <property type="entry name" value="PHOSPHOTRIESTERASE-RELATED PROTEIN"/>
    <property type="match status" value="1"/>
</dbReference>
<organism evidence="6 7">
    <name type="scientific">Maritimibacter harenae</name>
    <dbReference type="NCBI Taxonomy" id="2606218"/>
    <lineage>
        <taxon>Bacteria</taxon>
        <taxon>Pseudomonadati</taxon>
        <taxon>Pseudomonadota</taxon>
        <taxon>Alphaproteobacteria</taxon>
        <taxon>Rhodobacterales</taxon>
        <taxon>Roseobacteraceae</taxon>
        <taxon>Maritimibacter</taxon>
    </lineage>
</organism>
<comment type="similarity">
    <text evidence="5">Belongs to the metallo-dependent hydrolases superfamily. Phosphotriesterase family.</text>
</comment>
<feature type="binding site" evidence="4">
    <location>
        <position position="208"/>
    </location>
    <ligand>
        <name>Zn(2+)</name>
        <dbReference type="ChEBI" id="CHEBI:29105"/>
        <label>2</label>
    </ligand>
</feature>
<evidence type="ECO:0000256" key="4">
    <source>
        <dbReference type="PIRSR" id="PIRSR601559-51"/>
    </source>
</evidence>
<evidence type="ECO:0000256" key="2">
    <source>
        <dbReference type="ARBA" id="ARBA00022801"/>
    </source>
</evidence>
<feature type="binding site" evidence="4">
    <location>
        <position position="22"/>
    </location>
    <ligand>
        <name>Zn(2+)</name>
        <dbReference type="ChEBI" id="CHEBI:29105"/>
        <label>1</label>
    </ligand>
</feature>
<dbReference type="Pfam" id="PF02126">
    <property type="entry name" value="PTE"/>
    <property type="match status" value="1"/>
</dbReference>